<sequence>MVGLDVAPALSTTQDEEYEFAKVIEDAGEKSHLRRIHFGPKFAEKTDKSEQQQLRQLITDYYSLNKLVDYLSTRDEKDKHLLFKKIALQFPDGLVMDSAIIVQIVQEALSQRSAEYRELHKNDTHVHDDEASHTDKQSDQNEIDFTESLGKPKSHCSSSKKPGLTPDIESISSKCTGSCGDKCKNKGKKDDKQQVWILADTSYSPCCIDEVASEHVHADIVVHFGDACLNPVEKLQSAYVFGKPYLNYDSVIEKFRENYTDKDTKIMLMADAPYSFHLS</sequence>
<dbReference type="GO" id="GO:0090560">
    <property type="term" value="F:2-(3-amino-3-carboxypropyl)histidine synthase activity"/>
    <property type="evidence" value="ECO:0007669"/>
    <property type="project" value="InterPro"/>
</dbReference>
<proteinExistence type="predicted"/>
<dbReference type="OrthoDB" id="449241at2759"/>
<dbReference type="GO" id="GO:0017183">
    <property type="term" value="P:protein histidyl modification to diphthamide"/>
    <property type="evidence" value="ECO:0007669"/>
    <property type="project" value="InterPro"/>
</dbReference>
<comment type="subunit">
    <text evidence="1">Component of the 2-(3-amino-3-carboxypropyl)histidine synthase complex composed of DPH1, DPH2, DPH3 and a NADH-dependent reductase, predominantly CBR1.</text>
</comment>
<evidence type="ECO:0000313" key="3">
    <source>
        <dbReference type="Proteomes" id="UP001165063"/>
    </source>
</evidence>
<dbReference type="EMBL" id="BSXU01001373">
    <property type="protein sequence ID" value="GMG26749.1"/>
    <property type="molecule type" value="Genomic_DNA"/>
</dbReference>
<dbReference type="SFLD" id="SFLDS00032">
    <property type="entry name" value="Radical_SAM_3-amino-3-carboxyp"/>
    <property type="match status" value="1"/>
</dbReference>
<comment type="caution">
    <text evidence="2">The sequence shown here is derived from an EMBL/GenBank/DDBJ whole genome shotgun (WGS) entry which is preliminary data.</text>
</comment>
<dbReference type="Proteomes" id="UP001165063">
    <property type="component" value="Unassembled WGS sequence"/>
</dbReference>
<dbReference type="InterPro" id="IPR016435">
    <property type="entry name" value="DPH1/DPH2"/>
</dbReference>
<evidence type="ECO:0000313" key="2">
    <source>
        <dbReference type="EMBL" id="GMG26749.1"/>
    </source>
</evidence>
<protein>
    <submittedName>
        <fullName evidence="2">Unnamed protein product</fullName>
    </submittedName>
</protein>
<organism evidence="2 3">
    <name type="scientific">Ambrosiozyma monospora</name>
    <name type="common">Yeast</name>
    <name type="synonym">Endomycopsis monosporus</name>
    <dbReference type="NCBI Taxonomy" id="43982"/>
    <lineage>
        <taxon>Eukaryota</taxon>
        <taxon>Fungi</taxon>
        <taxon>Dikarya</taxon>
        <taxon>Ascomycota</taxon>
        <taxon>Saccharomycotina</taxon>
        <taxon>Pichiomycetes</taxon>
        <taxon>Pichiales</taxon>
        <taxon>Pichiaceae</taxon>
        <taxon>Ambrosiozyma</taxon>
    </lineage>
</organism>
<dbReference type="NCBIfam" id="TIGR00322">
    <property type="entry name" value="diphth2_R"/>
    <property type="match status" value="1"/>
</dbReference>
<name>A0A9W6YS51_AMBMO</name>
<evidence type="ECO:0000256" key="1">
    <source>
        <dbReference type="ARBA" id="ARBA00034128"/>
    </source>
</evidence>
<dbReference type="PANTHER" id="PTHR10762:SF2">
    <property type="entry name" value="2-(3-AMINO-3-CARBOXYPROPYL)HISTIDINE SYNTHASE SUBUNIT 2"/>
    <property type="match status" value="1"/>
</dbReference>
<gene>
    <name evidence="2" type="ORF">Amon01_000333300</name>
</gene>
<keyword evidence="3" id="KW-1185">Reference proteome</keyword>
<dbReference type="Gene3D" id="3.40.50.11840">
    <property type="entry name" value="Diphthamide synthesis DPH1/DPH2 domain 1"/>
    <property type="match status" value="1"/>
</dbReference>
<accession>A0A9W6YS51</accession>
<dbReference type="Pfam" id="PF01866">
    <property type="entry name" value="Diphthamide_syn"/>
    <property type="match status" value="1"/>
</dbReference>
<dbReference type="PANTHER" id="PTHR10762">
    <property type="entry name" value="DIPHTHAMIDE BIOSYNTHESIS PROTEIN"/>
    <property type="match status" value="1"/>
</dbReference>
<dbReference type="InterPro" id="IPR042263">
    <property type="entry name" value="DPH1/DPH2_1"/>
</dbReference>
<reference evidence="2" key="1">
    <citation type="submission" date="2023-04" db="EMBL/GenBank/DDBJ databases">
        <title>Ambrosiozyma monospora NBRC 1965.</title>
        <authorList>
            <person name="Ichikawa N."/>
            <person name="Sato H."/>
            <person name="Tonouchi N."/>
        </authorList>
    </citation>
    <scope>NUCLEOTIDE SEQUENCE</scope>
    <source>
        <strain evidence="2">NBRC 1965</strain>
    </source>
</reference>
<dbReference type="AlphaFoldDB" id="A0A9W6YS51"/>